<evidence type="ECO:0000256" key="4">
    <source>
        <dbReference type="ARBA" id="ARBA00022475"/>
    </source>
</evidence>
<evidence type="ECO:0000256" key="6">
    <source>
        <dbReference type="ARBA" id="ARBA00022989"/>
    </source>
</evidence>
<dbReference type="PANTHER" id="PTHR30472:SF19">
    <property type="entry name" value="PETROBACTIN IMPORT SYSTEM PERMEASE PROTEIN YCLO"/>
    <property type="match status" value="1"/>
</dbReference>
<dbReference type="AlphaFoldDB" id="A0A0X8FJX8"/>
<keyword evidence="4" id="KW-1003">Cell membrane</keyword>
<sequence>MSKSNHHISFRQPGDRRRFYWTFFTCLVLALLASYGLMTYNNPVPISSPAFMAVVKRRLVALVAMLIASVCQSLATIAFQSLATNQLITPSLLGFEALYACLNTGIVFFLGVDALLSFTGPFALLIQIILMVAFSLLIYGWLLTSQNQDIQWLLLIGLVLGSGLRALATFMRRLLEPSVFDVLQAKLMASVNNANAEDFKLAIPLVLIVVVIFFVLARRLNVISLGPAVAINLGLNYRAYTVFFLVLVSILMAISTALVGPLTFFGFLTATLTYQLAKTYDHRYLFALSMVLGFLILTAAYFFMNHIFNTQGVVSIIIELFGGLAFIVMMLRKGD</sequence>
<protein>
    <submittedName>
        <fullName evidence="8">Iron ABC transporter permease</fullName>
    </submittedName>
</protein>
<evidence type="ECO:0000313" key="9">
    <source>
        <dbReference type="Proteomes" id="UP000062260"/>
    </source>
</evidence>
<evidence type="ECO:0000313" key="8">
    <source>
        <dbReference type="EMBL" id="AMB98669.1"/>
    </source>
</evidence>
<reference evidence="9" key="2">
    <citation type="submission" date="2016-01" db="EMBL/GenBank/DDBJ databases">
        <title>Six Aerococcus type strain genome sequencing and assembly using PacBio and Illumina Hiseq.</title>
        <authorList>
            <person name="Carkaci D."/>
            <person name="Dargis R."/>
            <person name="Nielsen X.C."/>
            <person name="Skovgaard O."/>
            <person name="Fuursted K."/>
            <person name="Christensen J.J."/>
        </authorList>
    </citation>
    <scope>NUCLEOTIDE SEQUENCE [LARGE SCALE GENOMIC DNA]</scope>
    <source>
        <strain evidence="9">CCUG42038B</strain>
    </source>
</reference>
<dbReference type="SUPFAM" id="SSF81345">
    <property type="entry name" value="ABC transporter involved in vitamin B12 uptake, BtuC"/>
    <property type="match status" value="1"/>
</dbReference>
<evidence type="ECO:0000256" key="3">
    <source>
        <dbReference type="ARBA" id="ARBA00022448"/>
    </source>
</evidence>
<dbReference type="PANTHER" id="PTHR30472">
    <property type="entry name" value="FERRIC ENTEROBACTIN TRANSPORT SYSTEM PERMEASE PROTEIN"/>
    <property type="match status" value="1"/>
</dbReference>
<dbReference type="STRING" id="128944.AWM75_01070"/>
<dbReference type="OrthoDB" id="9796260at2"/>
<gene>
    <name evidence="8" type="ORF">AWM75_01070</name>
</gene>
<evidence type="ECO:0000256" key="7">
    <source>
        <dbReference type="ARBA" id="ARBA00023136"/>
    </source>
</evidence>
<dbReference type="EMBL" id="CP014163">
    <property type="protein sequence ID" value="AMB98669.1"/>
    <property type="molecule type" value="Genomic_DNA"/>
</dbReference>
<dbReference type="KEGG" id="auh:AWM75_01070"/>
<evidence type="ECO:0000256" key="1">
    <source>
        <dbReference type="ARBA" id="ARBA00004651"/>
    </source>
</evidence>
<reference evidence="8 9" key="1">
    <citation type="journal article" date="2016" name="Genome Announc.">
        <title>Complete Genome Sequences of Aerococcus christensenii CCUG 28831T, Aerococcus sanguinicola CCUG 43001T, Aerococcus urinae CCUG 36881T, Aerococcus urinaeequi CCUG 28094T, Aerococcus urinaehominis CCUG 42038 BT, and Aerococcus viridans CCUG 4311T.</title>
        <authorList>
            <person name="Carkaci D."/>
            <person name="Dargis R."/>
            <person name="Nielsen X.C."/>
            <person name="Skovgaard O."/>
            <person name="Fuursted K."/>
            <person name="Christensen J.J."/>
        </authorList>
    </citation>
    <scope>NUCLEOTIDE SEQUENCE [LARGE SCALE GENOMIC DNA]</scope>
    <source>
        <strain evidence="8 9">CCUG42038B</strain>
    </source>
</reference>
<evidence type="ECO:0000256" key="5">
    <source>
        <dbReference type="ARBA" id="ARBA00022692"/>
    </source>
</evidence>
<dbReference type="Pfam" id="PF01032">
    <property type="entry name" value="FecCD"/>
    <property type="match status" value="1"/>
</dbReference>
<comment type="similarity">
    <text evidence="2">Belongs to the binding-protein-dependent transport system permease family. FecCD subfamily.</text>
</comment>
<accession>A0A0X8FJX8</accession>
<keyword evidence="9" id="KW-1185">Reference proteome</keyword>
<name>A0A0X8FJX8_9LACT</name>
<comment type="subcellular location">
    <subcellularLocation>
        <location evidence="1">Cell membrane</location>
        <topology evidence="1">Multi-pass membrane protein</topology>
    </subcellularLocation>
</comment>
<keyword evidence="5" id="KW-0812">Transmembrane</keyword>
<dbReference type="RefSeq" id="WP_067977328.1">
    <property type="nucleotide sequence ID" value="NZ_CP014163.1"/>
</dbReference>
<dbReference type="InterPro" id="IPR000522">
    <property type="entry name" value="ABC_transptr_permease_BtuC"/>
</dbReference>
<evidence type="ECO:0000256" key="2">
    <source>
        <dbReference type="ARBA" id="ARBA00007935"/>
    </source>
</evidence>
<dbReference type="InterPro" id="IPR037294">
    <property type="entry name" value="ABC_BtuC-like"/>
</dbReference>
<organism evidence="8 9">
    <name type="scientific">Aerococcus urinaehominis</name>
    <dbReference type="NCBI Taxonomy" id="128944"/>
    <lineage>
        <taxon>Bacteria</taxon>
        <taxon>Bacillati</taxon>
        <taxon>Bacillota</taxon>
        <taxon>Bacilli</taxon>
        <taxon>Lactobacillales</taxon>
        <taxon>Aerococcaceae</taxon>
        <taxon>Aerococcus</taxon>
    </lineage>
</organism>
<keyword evidence="3" id="KW-0813">Transport</keyword>
<proteinExistence type="inferred from homology"/>
<keyword evidence="6" id="KW-1133">Transmembrane helix</keyword>
<dbReference type="Gene3D" id="1.10.3470.10">
    <property type="entry name" value="ABC transporter involved in vitamin B12 uptake, BtuC"/>
    <property type="match status" value="1"/>
</dbReference>
<dbReference type="GO" id="GO:0022857">
    <property type="term" value="F:transmembrane transporter activity"/>
    <property type="evidence" value="ECO:0007669"/>
    <property type="project" value="InterPro"/>
</dbReference>
<dbReference type="GO" id="GO:0033214">
    <property type="term" value="P:siderophore-iron import into cell"/>
    <property type="evidence" value="ECO:0007669"/>
    <property type="project" value="TreeGrafter"/>
</dbReference>
<dbReference type="Proteomes" id="UP000062260">
    <property type="component" value="Chromosome"/>
</dbReference>
<keyword evidence="7" id="KW-0472">Membrane</keyword>
<dbReference type="GO" id="GO:0005886">
    <property type="term" value="C:plasma membrane"/>
    <property type="evidence" value="ECO:0007669"/>
    <property type="project" value="UniProtKB-SubCell"/>
</dbReference>